<protein>
    <recommendedName>
        <fullName evidence="1">Zinc-ribbon 15 domain-containing protein</fullName>
    </recommendedName>
</protein>
<dbReference type="AlphaFoldDB" id="A0A154V4A1"/>
<dbReference type="EMBL" id="LQXA01000013">
    <property type="protein sequence ID" value="KZC96069.1"/>
    <property type="molecule type" value="Genomic_DNA"/>
</dbReference>
<dbReference type="STRING" id="31965.AWH51_04580"/>
<reference evidence="2 3" key="1">
    <citation type="submission" date="2016-01" db="EMBL/GenBank/DDBJ databases">
        <title>Draft genome sequence of Clavibacter michiganensis subsp. tessellarius DOAB 609.</title>
        <authorList>
            <person name="Tambong J.T."/>
        </authorList>
    </citation>
    <scope>NUCLEOTIDE SEQUENCE [LARGE SCALE GENOMIC DNA]</scope>
    <source>
        <strain evidence="2 3">DOAB 609</strain>
    </source>
</reference>
<accession>A0A154V4A1</accession>
<dbReference type="PANTHER" id="PTHR28139">
    <property type="entry name" value="UPF0768 PROTEIN YBL029C-A"/>
    <property type="match status" value="1"/>
</dbReference>
<dbReference type="InterPro" id="IPR031493">
    <property type="entry name" value="Zinc_ribbon_15"/>
</dbReference>
<proteinExistence type="predicted"/>
<evidence type="ECO:0000313" key="2">
    <source>
        <dbReference type="EMBL" id="KZC96069.1"/>
    </source>
</evidence>
<feature type="domain" description="Zinc-ribbon 15" evidence="1">
    <location>
        <begin position="19"/>
        <end position="64"/>
    </location>
</feature>
<dbReference type="Pfam" id="PF17032">
    <property type="entry name" value="Zn_ribbon_15"/>
    <property type="match status" value="1"/>
</dbReference>
<dbReference type="Proteomes" id="UP000076218">
    <property type="component" value="Unassembled WGS sequence"/>
</dbReference>
<dbReference type="PANTHER" id="PTHR28139:SF1">
    <property type="entry name" value="UPF0768 PROTEIN YBL029C-A"/>
    <property type="match status" value="1"/>
</dbReference>
<name>A0A154V4A1_9MICO</name>
<dbReference type="OrthoDB" id="4377018at2"/>
<comment type="caution">
    <text evidence="2">The sequence shown here is derived from an EMBL/GenBank/DDBJ whole genome shotgun (WGS) entry which is preliminary data.</text>
</comment>
<organism evidence="2 3">
    <name type="scientific">Clavibacter tessellarius</name>
    <dbReference type="NCBI Taxonomy" id="31965"/>
    <lineage>
        <taxon>Bacteria</taxon>
        <taxon>Bacillati</taxon>
        <taxon>Actinomycetota</taxon>
        <taxon>Actinomycetes</taxon>
        <taxon>Micrococcales</taxon>
        <taxon>Microbacteriaceae</taxon>
        <taxon>Clavibacter</taxon>
    </lineage>
</organism>
<evidence type="ECO:0000259" key="1">
    <source>
        <dbReference type="Pfam" id="PF17032"/>
    </source>
</evidence>
<sequence>MIIFGTRGMVRILGQLFFVCLLCRHEAAQRLVRRARWFTLFFIPVFPFLIRRVVSCAYCGGESPVDREAADLFLAEVEAGAAPAVGIIPPAS</sequence>
<gene>
    <name evidence="2" type="ORF">AWH51_04580</name>
</gene>
<dbReference type="RefSeq" id="WP_063070591.1">
    <property type="nucleotide sequence ID" value="NZ_LQXA01000013.1"/>
</dbReference>
<evidence type="ECO:0000313" key="3">
    <source>
        <dbReference type="Proteomes" id="UP000076218"/>
    </source>
</evidence>